<sequence>MLIRRENKSDYESIYDVVKTAFESADHADGNEQDLVNALRNGDSYISELSLVAEIDGIIVGHVMFTKAWVGDIPVLALAPLSVIPEYQRKGIGTALVKEGHRIAADLGFAYSVVLGSENYYPKFGYVPADTVGIQAPFDVPKKNFMAYKLREDAPEACGVMRYAGEFGIT</sequence>
<reference evidence="2" key="2">
    <citation type="submission" date="2021-04" db="EMBL/GenBank/DDBJ databases">
        <authorList>
            <person name="Gilroy R."/>
        </authorList>
    </citation>
    <scope>NUCLEOTIDE SEQUENCE</scope>
    <source>
        <strain evidence="2">14975</strain>
    </source>
</reference>
<dbReference type="EMBL" id="DXFQ01000143">
    <property type="protein sequence ID" value="HIX20461.1"/>
    <property type="molecule type" value="Genomic_DNA"/>
</dbReference>
<dbReference type="SUPFAM" id="SSF55729">
    <property type="entry name" value="Acyl-CoA N-acyltransferases (Nat)"/>
    <property type="match status" value="1"/>
</dbReference>
<proteinExistence type="predicted"/>
<dbReference type="Gene3D" id="3.40.630.30">
    <property type="match status" value="1"/>
</dbReference>
<comment type="caution">
    <text evidence="2">The sequence shown here is derived from an EMBL/GenBank/DDBJ whole genome shotgun (WGS) entry which is preliminary data.</text>
</comment>
<evidence type="ECO:0000313" key="3">
    <source>
        <dbReference type="Proteomes" id="UP000823964"/>
    </source>
</evidence>
<accession>A0A9D1VC66</accession>
<dbReference type="Pfam" id="PF00583">
    <property type="entry name" value="Acetyltransf_1"/>
    <property type="match status" value="1"/>
</dbReference>
<dbReference type="InterPro" id="IPR016181">
    <property type="entry name" value="Acyl_CoA_acyltransferase"/>
</dbReference>
<dbReference type="PROSITE" id="PS51186">
    <property type="entry name" value="GNAT"/>
    <property type="match status" value="1"/>
</dbReference>
<dbReference type="Proteomes" id="UP000823964">
    <property type="component" value="Unassembled WGS sequence"/>
</dbReference>
<gene>
    <name evidence="2" type="ORF">H9862_07675</name>
</gene>
<dbReference type="AlphaFoldDB" id="A0A9D1VC66"/>
<name>A0A9D1VC66_9BACT</name>
<evidence type="ECO:0000259" key="1">
    <source>
        <dbReference type="PROSITE" id="PS51186"/>
    </source>
</evidence>
<dbReference type="GO" id="GO:0016747">
    <property type="term" value="F:acyltransferase activity, transferring groups other than amino-acyl groups"/>
    <property type="evidence" value="ECO:0007669"/>
    <property type="project" value="InterPro"/>
</dbReference>
<reference evidence="2" key="1">
    <citation type="journal article" date="2021" name="PeerJ">
        <title>Extensive microbial diversity within the chicken gut microbiome revealed by metagenomics and culture.</title>
        <authorList>
            <person name="Gilroy R."/>
            <person name="Ravi A."/>
            <person name="Getino M."/>
            <person name="Pursley I."/>
            <person name="Horton D.L."/>
            <person name="Alikhan N.F."/>
            <person name="Baker D."/>
            <person name="Gharbi K."/>
            <person name="Hall N."/>
            <person name="Watson M."/>
            <person name="Adriaenssens E.M."/>
            <person name="Foster-Nyarko E."/>
            <person name="Jarju S."/>
            <person name="Secka A."/>
            <person name="Antonio M."/>
            <person name="Oren A."/>
            <person name="Chaudhuri R.R."/>
            <person name="La Ragione R."/>
            <person name="Hildebrand F."/>
            <person name="Pallen M.J."/>
        </authorList>
    </citation>
    <scope>NUCLEOTIDE SEQUENCE</scope>
    <source>
        <strain evidence="2">14975</strain>
    </source>
</reference>
<evidence type="ECO:0000313" key="2">
    <source>
        <dbReference type="EMBL" id="HIX20461.1"/>
    </source>
</evidence>
<dbReference type="InterPro" id="IPR000182">
    <property type="entry name" value="GNAT_dom"/>
</dbReference>
<feature type="domain" description="N-acetyltransferase" evidence="1">
    <location>
        <begin position="1"/>
        <end position="151"/>
    </location>
</feature>
<organism evidence="2 3">
    <name type="scientific">Candidatus Akkermansia intestinigallinarum</name>
    <dbReference type="NCBI Taxonomy" id="2838431"/>
    <lineage>
        <taxon>Bacteria</taxon>
        <taxon>Pseudomonadati</taxon>
        <taxon>Verrucomicrobiota</taxon>
        <taxon>Verrucomicrobiia</taxon>
        <taxon>Verrucomicrobiales</taxon>
        <taxon>Akkermansiaceae</taxon>
        <taxon>Akkermansia</taxon>
    </lineage>
</organism>
<dbReference type="CDD" id="cd04301">
    <property type="entry name" value="NAT_SF"/>
    <property type="match status" value="1"/>
</dbReference>
<protein>
    <submittedName>
        <fullName evidence="2">N-acetyltransferase</fullName>
    </submittedName>
</protein>